<comment type="caution">
    <text evidence="11">The sequence shown here is derived from an EMBL/GenBank/DDBJ whole genome shotgun (WGS) entry which is preliminary data.</text>
</comment>
<keyword evidence="3" id="KW-0309">Germination</keyword>
<keyword evidence="7" id="KW-0449">Lipoprotein</keyword>
<dbReference type="InterPro" id="IPR046953">
    <property type="entry name" value="Spore_GerAC-like_C"/>
</dbReference>
<keyword evidence="6" id="KW-0564">Palmitate</keyword>
<name>A0A7X0RKW5_9BACL</name>
<dbReference type="NCBIfam" id="TIGR02887">
    <property type="entry name" value="spore_ger_x_C"/>
    <property type="match status" value="1"/>
</dbReference>
<evidence type="ECO:0000256" key="6">
    <source>
        <dbReference type="ARBA" id="ARBA00023139"/>
    </source>
</evidence>
<dbReference type="InterPro" id="IPR038501">
    <property type="entry name" value="Spore_GerAC_C_sf"/>
</dbReference>
<evidence type="ECO:0000256" key="7">
    <source>
        <dbReference type="ARBA" id="ARBA00023288"/>
    </source>
</evidence>
<evidence type="ECO:0000256" key="1">
    <source>
        <dbReference type="ARBA" id="ARBA00004635"/>
    </source>
</evidence>
<dbReference type="EMBL" id="JACJVP010000001">
    <property type="protein sequence ID" value="MBB6669231.1"/>
    <property type="molecule type" value="Genomic_DNA"/>
</dbReference>
<dbReference type="GO" id="GO:0009847">
    <property type="term" value="P:spore germination"/>
    <property type="evidence" value="ECO:0007669"/>
    <property type="project" value="InterPro"/>
</dbReference>
<organism evidence="11 12">
    <name type="scientific">Cohnella nanjingensis</name>
    <dbReference type="NCBI Taxonomy" id="1387779"/>
    <lineage>
        <taxon>Bacteria</taxon>
        <taxon>Bacillati</taxon>
        <taxon>Bacillota</taxon>
        <taxon>Bacilli</taxon>
        <taxon>Bacillales</taxon>
        <taxon>Paenibacillaceae</taxon>
        <taxon>Cohnella</taxon>
    </lineage>
</organism>
<dbReference type="Proteomes" id="UP000547209">
    <property type="component" value="Unassembled WGS sequence"/>
</dbReference>
<evidence type="ECO:0000313" key="11">
    <source>
        <dbReference type="EMBL" id="MBB6669231.1"/>
    </source>
</evidence>
<dbReference type="PANTHER" id="PTHR35789:SF1">
    <property type="entry name" value="SPORE GERMINATION PROTEIN B3"/>
    <property type="match status" value="1"/>
</dbReference>
<keyword evidence="5" id="KW-0472">Membrane</keyword>
<feature type="signal peptide" evidence="8">
    <location>
        <begin position="1"/>
        <end position="29"/>
    </location>
</feature>
<feature type="domain" description="Spore germination GerAC-like C-terminal" evidence="9">
    <location>
        <begin position="219"/>
        <end position="374"/>
    </location>
</feature>
<keyword evidence="12" id="KW-1185">Reference proteome</keyword>
<reference evidence="11 12" key="1">
    <citation type="submission" date="2020-08" db="EMBL/GenBank/DDBJ databases">
        <title>Cohnella phylogeny.</title>
        <authorList>
            <person name="Dunlap C."/>
        </authorList>
    </citation>
    <scope>NUCLEOTIDE SEQUENCE [LARGE SCALE GENOMIC DNA]</scope>
    <source>
        <strain evidence="11 12">DSM 28246</strain>
    </source>
</reference>
<dbReference type="PANTHER" id="PTHR35789">
    <property type="entry name" value="SPORE GERMINATION PROTEIN B3"/>
    <property type="match status" value="1"/>
</dbReference>
<evidence type="ECO:0000256" key="4">
    <source>
        <dbReference type="ARBA" id="ARBA00022729"/>
    </source>
</evidence>
<protein>
    <submittedName>
        <fullName evidence="11">Ger(X)C family spore germination protein</fullName>
    </submittedName>
</protein>
<evidence type="ECO:0000259" key="9">
    <source>
        <dbReference type="Pfam" id="PF05504"/>
    </source>
</evidence>
<sequence>MQTMPAKLMKAIGALAASATLASCWDASAIQEINYFTSMGVDYEEKTKIYTVYAALINMADVAKTEGSGSKMPTFVGHGQGRTVHLALNEMYRSSQLAPTLDHLMTVVVTEPTLSHMDEVLDGINRSRAVRYNINLIGTNESPEKILTSARLFESPLYSFLYQPVPKGPGKPLVAPMTLQAFVREYHSETNTTLLPNLRINDRNWIQGDKHPNFLMYDGAFVVEKEKDKGYLTEKELRDIRWVRADASRTFMEVRRGSDVVAVLLVASNKHKLTYAAKGGRPAFTLRVTVDAFVHEMLQEAQDRDLIRLAEQNLKEDLEEAIALGREREMDLFNVEEAVYRWHLKDWKKLRAQQTKFERLPIQVEVKLNLTNTGKLKLLKNRSKWRSGNTMPSGSNGQ</sequence>
<dbReference type="InterPro" id="IPR057336">
    <property type="entry name" value="GerAC_N"/>
</dbReference>
<dbReference type="PROSITE" id="PS51257">
    <property type="entry name" value="PROKAR_LIPOPROTEIN"/>
    <property type="match status" value="1"/>
</dbReference>
<gene>
    <name evidence="11" type="ORF">H7C19_00860</name>
</gene>
<comment type="similarity">
    <text evidence="2">Belongs to the GerABKC lipoprotein family.</text>
</comment>
<proteinExistence type="inferred from homology"/>
<evidence type="ECO:0000256" key="3">
    <source>
        <dbReference type="ARBA" id="ARBA00022544"/>
    </source>
</evidence>
<dbReference type="GO" id="GO:0016020">
    <property type="term" value="C:membrane"/>
    <property type="evidence" value="ECO:0007669"/>
    <property type="project" value="UniProtKB-SubCell"/>
</dbReference>
<feature type="domain" description="Spore germination protein N-terminal" evidence="10">
    <location>
        <begin position="26"/>
        <end position="199"/>
    </location>
</feature>
<dbReference type="Gene3D" id="3.30.300.210">
    <property type="entry name" value="Nutrient germinant receptor protein C, domain 3"/>
    <property type="match status" value="1"/>
</dbReference>
<dbReference type="InterPro" id="IPR008844">
    <property type="entry name" value="Spore_GerAC-like"/>
</dbReference>
<dbReference type="Pfam" id="PF25198">
    <property type="entry name" value="Spore_GerAC_N"/>
    <property type="match status" value="1"/>
</dbReference>
<comment type="subcellular location">
    <subcellularLocation>
        <location evidence="1">Membrane</location>
        <topology evidence="1">Lipid-anchor</topology>
    </subcellularLocation>
</comment>
<evidence type="ECO:0000259" key="10">
    <source>
        <dbReference type="Pfam" id="PF25198"/>
    </source>
</evidence>
<dbReference type="Pfam" id="PF05504">
    <property type="entry name" value="Spore_GerAC"/>
    <property type="match status" value="1"/>
</dbReference>
<evidence type="ECO:0000256" key="2">
    <source>
        <dbReference type="ARBA" id="ARBA00007886"/>
    </source>
</evidence>
<dbReference type="RefSeq" id="WP_185140664.1">
    <property type="nucleotide sequence ID" value="NZ_JACJVP010000001.1"/>
</dbReference>
<evidence type="ECO:0000256" key="5">
    <source>
        <dbReference type="ARBA" id="ARBA00023136"/>
    </source>
</evidence>
<evidence type="ECO:0000256" key="8">
    <source>
        <dbReference type="SAM" id="SignalP"/>
    </source>
</evidence>
<evidence type="ECO:0000313" key="12">
    <source>
        <dbReference type="Proteomes" id="UP000547209"/>
    </source>
</evidence>
<accession>A0A7X0RKW5</accession>
<keyword evidence="4 8" id="KW-0732">Signal</keyword>
<dbReference type="AlphaFoldDB" id="A0A7X0RKW5"/>
<feature type="chain" id="PRO_5030792193" evidence="8">
    <location>
        <begin position="30"/>
        <end position="398"/>
    </location>
</feature>